<proteinExistence type="predicted"/>
<protein>
    <recommendedName>
        <fullName evidence="3">Secreted protein</fullName>
    </recommendedName>
</protein>
<gene>
    <name evidence="1" type="ORF">CEXT_401021</name>
</gene>
<dbReference type="Proteomes" id="UP001054945">
    <property type="component" value="Unassembled WGS sequence"/>
</dbReference>
<evidence type="ECO:0000313" key="2">
    <source>
        <dbReference type="Proteomes" id="UP001054945"/>
    </source>
</evidence>
<evidence type="ECO:0000313" key="1">
    <source>
        <dbReference type="EMBL" id="GIY95525.1"/>
    </source>
</evidence>
<organism evidence="1 2">
    <name type="scientific">Caerostris extrusa</name>
    <name type="common">Bark spider</name>
    <name type="synonym">Caerostris bankana</name>
    <dbReference type="NCBI Taxonomy" id="172846"/>
    <lineage>
        <taxon>Eukaryota</taxon>
        <taxon>Metazoa</taxon>
        <taxon>Ecdysozoa</taxon>
        <taxon>Arthropoda</taxon>
        <taxon>Chelicerata</taxon>
        <taxon>Arachnida</taxon>
        <taxon>Araneae</taxon>
        <taxon>Araneomorphae</taxon>
        <taxon>Entelegynae</taxon>
        <taxon>Araneoidea</taxon>
        <taxon>Araneidae</taxon>
        <taxon>Caerostris</taxon>
    </lineage>
</organism>
<sequence>MRNILKWKRWCLIICITLHESPHRHSIYYAQVIVTLSGLSKLPFRRSSLPCTHTVNSKYNYCGLLITDGNCFCTTKNNIVDAFPASVFTTEAAYCNTYNLQQNMSG</sequence>
<accession>A0AAV4XMS5</accession>
<dbReference type="AlphaFoldDB" id="A0AAV4XMS5"/>
<evidence type="ECO:0008006" key="3">
    <source>
        <dbReference type="Google" id="ProtNLM"/>
    </source>
</evidence>
<name>A0AAV4XMS5_CAEEX</name>
<dbReference type="EMBL" id="BPLR01017925">
    <property type="protein sequence ID" value="GIY95525.1"/>
    <property type="molecule type" value="Genomic_DNA"/>
</dbReference>
<comment type="caution">
    <text evidence="1">The sequence shown here is derived from an EMBL/GenBank/DDBJ whole genome shotgun (WGS) entry which is preliminary data.</text>
</comment>
<reference evidence="1 2" key="1">
    <citation type="submission" date="2021-06" db="EMBL/GenBank/DDBJ databases">
        <title>Caerostris extrusa draft genome.</title>
        <authorList>
            <person name="Kono N."/>
            <person name="Arakawa K."/>
        </authorList>
    </citation>
    <scope>NUCLEOTIDE SEQUENCE [LARGE SCALE GENOMIC DNA]</scope>
</reference>
<keyword evidence="2" id="KW-1185">Reference proteome</keyword>